<dbReference type="PANTHER" id="PTHR43735">
    <property type="entry name" value="APOPTOSIS-INDUCING FACTOR 1"/>
    <property type="match status" value="1"/>
</dbReference>
<sequence>MSVISEKSSSTTTTIVVVGGGVAGAEVVRGLSSRLNPEKYRLVLVTARPYYTFLPASLRLLANSDSSLSTVFMSFDQIFGRFPGELKIGTVAYIEENRDALYSRGGFVILESGERLGYDVLVVCTGSTWSGHLAFPNDESGCKQHVESWRNKIKTAKDIG</sequence>
<dbReference type="GO" id="GO:0005737">
    <property type="term" value="C:cytoplasm"/>
    <property type="evidence" value="ECO:0007669"/>
    <property type="project" value="TreeGrafter"/>
</dbReference>
<dbReference type="GO" id="GO:0004174">
    <property type="term" value="F:electron-transferring-flavoprotein dehydrogenase activity"/>
    <property type="evidence" value="ECO:0007669"/>
    <property type="project" value="TreeGrafter"/>
</dbReference>
<dbReference type="GO" id="GO:0050660">
    <property type="term" value="F:flavin adenine dinucleotide binding"/>
    <property type="evidence" value="ECO:0007669"/>
    <property type="project" value="TreeGrafter"/>
</dbReference>
<dbReference type="Pfam" id="PF07992">
    <property type="entry name" value="Pyr_redox_2"/>
    <property type="match status" value="1"/>
</dbReference>
<keyword evidence="4" id="KW-0560">Oxidoreductase</keyword>
<dbReference type="InterPro" id="IPR036188">
    <property type="entry name" value="FAD/NAD-bd_sf"/>
</dbReference>
<gene>
    <name evidence="6" type="ORF">D9613_008617</name>
</gene>
<dbReference type="AlphaFoldDB" id="A0A8H4VQ81"/>
<dbReference type="Proteomes" id="UP000521872">
    <property type="component" value="Unassembled WGS sequence"/>
</dbReference>
<comment type="caution">
    <text evidence="6">The sequence shown here is derived from an EMBL/GenBank/DDBJ whole genome shotgun (WGS) entry which is preliminary data.</text>
</comment>
<evidence type="ECO:0000256" key="4">
    <source>
        <dbReference type="ARBA" id="ARBA00023002"/>
    </source>
</evidence>
<dbReference type="PANTHER" id="PTHR43735:SF3">
    <property type="entry name" value="FERROPTOSIS SUPPRESSOR PROTEIN 1"/>
    <property type="match status" value="1"/>
</dbReference>
<evidence type="ECO:0000256" key="3">
    <source>
        <dbReference type="ARBA" id="ARBA00022827"/>
    </source>
</evidence>
<dbReference type="InterPro" id="IPR023753">
    <property type="entry name" value="FAD/NAD-binding_dom"/>
</dbReference>
<keyword evidence="7" id="KW-1185">Reference proteome</keyword>
<protein>
    <recommendedName>
        <fullName evidence="5">FAD/NAD(P)-binding domain-containing protein</fullName>
    </recommendedName>
</protein>
<keyword evidence="2" id="KW-0285">Flavoprotein</keyword>
<dbReference type="EMBL" id="JAACJL010000031">
    <property type="protein sequence ID" value="KAF4616350.1"/>
    <property type="molecule type" value="Genomic_DNA"/>
</dbReference>
<accession>A0A8H4VQ81</accession>
<evidence type="ECO:0000259" key="5">
    <source>
        <dbReference type="Pfam" id="PF07992"/>
    </source>
</evidence>
<dbReference type="SUPFAM" id="SSF51905">
    <property type="entry name" value="FAD/NAD(P)-binding domain"/>
    <property type="match status" value="1"/>
</dbReference>
<dbReference type="Gene3D" id="3.50.50.100">
    <property type="match status" value="1"/>
</dbReference>
<keyword evidence="3" id="KW-0274">FAD</keyword>
<evidence type="ECO:0000313" key="6">
    <source>
        <dbReference type="EMBL" id="KAF4616350.1"/>
    </source>
</evidence>
<evidence type="ECO:0000256" key="2">
    <source>
        <dbReference type="ARBA" id="ARBA00022630"/>
    </source>
</evidence>
<reference evidence="6 7" key="1">
    <citation type="submission" date="2019-12" db="EMBL/GenBank/DDBJ databases">
        <authorList>
            <person name="Floudas D."/>
            <person name="Bentzer J."/>
            <person name="Ahren D."/>
            <person name="Johansson T."/>
            <person name="Persson P."/>
            <person name="Tunlid A."/>
        </authorList>
    </citation>
    <scope>NUCLEOTIDE SEQUENCE [LARGE SCALE GENOMIC DNA]</scope>
    <source>
        <strain evidence="6 7">CBS 102.39</strain>
    </source>
</reference>
<feature type="domain" description="FAD/NAD(P)-binding" evidence="5">
    <location>
        <begin position="14"/>
        <end position="147"/>
    </location>
</feature>
<name>A0A8H4VQ81_9AGAR</name>
<evidence type="ECO:0000313" key="7">
    <source>
        <dbReference type="Proteomes" id="UP000521872"/>
    </source>
</evidence>
<proteinExistence type="inferred from homology"/>
<evidence type="ECO:0000256" key="1">
    <source>
        <dbReference type="ARBA" id="ARBA00006442"/>
    </source>
</evidence>
<comment type="similarity">
    <text evidence="1">Belongs to the FAD-dependent oxidoreductase family.</text>
</comment>
<organism evidence="6 7">
    <name type="scientific">Agrocybe pediades</name>
    <dbReference type="NCBI Taxonomy" id="84607"/>
    <lineage>
        <taxon>Eukaryota</taxon>
        <taxon>Fungi</taxon>
        <taxon>Dikarya</taxon>
        <taxon>Basidiomycota</taxon>
        <taxon>Agaricomycotina</taxon>
        <taxon>Agaricomycetes</taxon>
        <taxon>Agaricomycetidae</taxon>
        <taxon>Agaricales</taxon>
        <taxon>Agaricineae</taxon>
        <taxon>Strophariaceae</taxon>
        <taxon>Agrocybe</taxon>
    </lineage>
</organism>